<proteinExistence type="predicted"/>
<evidence type="ECO:0000313" key="3">
    <source>
        <dbReference type="EMBL" id="SAI38850.1"/>
    </source>
</evidence>
<dbReference type="AlphaFoldDB" id="A0A157PZV6"/>
<gene>
    <name evidence="3" type="ORF">SAMEA1982600_03027</name>
</gene>
<protein>
    <submittedName>
        <fullName evidence="3">Uncharacterized protein</fullName>
    </submittedName>
</protein>
<accession>A0A157PZV6</accession>
<feature type="transmembrane region" description="Helical" evidence="2">
    <location>
        <begin position="40"/>
        <end position="66"/>
    </location>
</feature>
<evidence type="ECO:0000313" key="4">
    <source>
        <dbReference type="Proteomes" id="UP000077037"/>
    </source>
</evidence>
<keyword evidence="2" id="KW-0812">Transmembrane</keyword>
<sequence length="176" mass="17879">MAAAGPAPPDGSDGAMAAGTATGAGAAGGAAPSTAGMATWAANAAVAALAASMAVLVCATWAAWAVSSACTVKPYWATAPRLRAITASLVLSTTRPMAPSMSSVRLSDAVVSLPRCREKTPSTAPMTSRKEKKPSTPNRLLRMDRFAKILRMMFINPGPRLLPCAGRGVQAAPSLR</sequence>
<dbReference type="Proteomes" id="UP000077037">
    <property type="component" value="Unassembled WGS sequence"/>
</dbReference>
<reference evidence="3 4" key="1">
    <citation type="submission" date="2016-03" db="EMBL/GenBank/DDBJ databases">
        <authorList>
            <consortium name="Pathogen Informatics"/>
        </authorList>
    </citation>
    <scope>NUCLEOTIDE SEQUENCE [LARGE SCALE GENOMIC DNA]</scope>
    <source>
        <strain evidence="3 4">NCTC13364</strain>
    </source>
</reference>
<organism evidence="3 4">
    <name type="scientific">Bordetella ansorpii</name>
    <dbReference type="NCBI Taxonomy" id="288768"/>
    <lineage>
        <taxon>Bacteria</taxon>
        <taxon>Pseudomonadati</taxon>
        <taxon>Pseudomonadota</taxon>
        <taxon>Betaproteobacteria</taxon>
        <taxon>Burkholderiales</taxon>
        <taxon>Alcaligenaceae</taxon>
        <taxon>Bordetella</taxon>
    </lineage>
</organism>
<evidence type="ECO:0000256" key="2">
    <source>
        <dbReference type="SAM" id="Phobius"/>
    </source>
</evidence>
<dbReference type="EMBL" id="FKBS01000017">
    <property type="protein sequence ID" value="SAI38850.1"/>
    <property type="molecule type" value="Genomic_DNA"/>
</dbReference>
<evidence type="ECO:0000256" key="1">
    <source>
        <dbReference type="SAM" id="MobiDB-lite"/>
    </source>
</evidence>
<name>A0A157PZV6_9BORD</name>
<feature type="region of interest" description="Disordered" evidence="1">
    <location>
        <begin position="116"/>
        <end position="137"/>
    </location>
</feature>
<keyword evidence="2" id="KW-0472">Membrane</keyword>
<keyword evidence="2" id="KW-1133">Transmembrane helix</keyword>